<dbReference type="PANTHER" id="PTHR46865">
    <property type="entry name" value="OXIDOREDUCTASE-RELATED"/>
    <property type="match status" value="1"/>
</dbReference>
<dbReference type="PRINTS" id="PR00420">
    <property type="entry name" value="RNGMNOXGNASE"/>
</dbReference>
<dbReference type="GO" id="GO:0071949">
    <property type="term" value="F:FAD binding"/>
    <property type="evidence" value="ECO:0007669"/>
    <property type="project" value="InterPro"/>
</dbReference>
<proteinExistence type="predicted"/>
<dbReference type="InterPro" id="IPR036188">
    <property type="entry name" value="FAD/NAD-bd_sf"/>
</dbReference>
<keyword evidence="5" id="KW-0472">Membrane</keyword>
<keyword evidence="5" id="KW-0812">Transmembrane</keyword>
<sequence>MDPLKVLINGAGVAGTCLAFLLSRQGHHVTVVERFPSLRVTGLQIDLRGPAIQVLRRLGLEEQFLASSAREDGLEIVDGKGGRWAYFPANKNKSGVSAKPEGNKALQSFTSDYEIMRGDLCKMFYDAAASQGKQDVQWRYGCEVTGFAEAHQGEGTVRRNIEETYDLVVGADGVGSKIRRLMAAVILDNDKTFLPYNGDYVGYFTMPKPKRTPQQLGQDPNSPFAVATVFMSPGKSIMTRKNPKLHDFEQAYFMCNSRDGPTNSNNTSLKVAHQQRDVPAQKAALAEIFKDCGYTARLPELLRALRDSHDFYLERLGVVKCDSWSSVGRVVLVGDAGYCPSSKTGMGTTCAIVGAWVLAGEIGQATKGKSMTEKQLQHDAQVDAALRGYETKLRPCIDQVQHGLPESPGLYDSFLETRIGIVLIYWIVALSSMLGIDVLAKFVLREDIRNWELPEYHL</sequence>
<evidence type="ECO:0000313" key="8">
    <source>
        <dbReference type="Proteomes" id="UP000070501"/>
    </source>
</evidence>
<dbReference type="InterPro" id="IPR002938">
    <property type="entry name" value="FAD-bd"/>
</dbReference>
<keyword evidence="3" id="KW-0274">FAD</keyword>
<evidence type="ECO:0000256" key="5">
    <source>
        <dbReference type="SAM" id="Phobius"/>
    </source>
</evidence>
<comment type="pathway">
    <text evidence="1">Secondary metabolite biosynthesis.</text>
</comment>
<evidence type="ECO:0000256" key="3">
    <source>
        <dbReference type="ARBA" id="ARBA00022827"/>
    </source>
</evidence>
<dbReference type="EMBL" id="KQ964265">
    <property type="protein sequence ID" value="KXJ86986.1"/>
    <property type="molecule type" value="Genomic_DNA"/>
</dbReference>
<dbReference type="InterPro" id="IPR051704">
    <property type="entry name" value="FAD_aromatic-hydroxylase"/>
</dbReference>
<dbReference type="AlphaFoldDB" id="A0A136IPY1"/>
<dbReference type="InParanoid" id="A0A136IPY1"/>
<evidence type="ECO:0000256" key="4">
    <source>
        <dbReference type="ARBA" id="ARBA00023002"/>
    </source>
</evidence>
<dbReference type="STRING" id="196109.A0A136IPY1"/>
<dbReference type="OrthoDB" id="655030at2759"/>
<evidence type="ECO:0000256" key="2">
    <source>
        <dbReference type="ARBA" id="ARBA00022630"/>
    </source>
</evidence>
<accession>A0A136IPY1</accession>
<gene>
    <name evidence="7" type="ORF">Micbo1qcDRAFT_218781</name>
</gene>
<dbReference type="PANTHER" id="PTHR46865:SF7">
    <property type="entry name" value="MONOOXYGENASE, PUTATIVE (AFU_ORTHOLOGUE AFUA_8G07040)-RELATED"/>
    <property type="match status" value="1"/>
</dbReference>
<dbReference type="Pfam" id="PF01494">
    <property type="entry name" value="FAD_binding_3"/>
    <property type="match status" value="1"/>
</dbReference>
<evidence type="ECO:0000256" key="1">
    <source>
        <dbReference type="ARBA" id="ARBA00005179"/>
    </source>
</evidence>
<keyword evidence="4" id="KW-0560">Oxidoreductase</keyword>
<name>A0A136IPY1_9PEZI</name>
<keyword evidence="8" id="KW-1185">Reference proteome</keyword>
<dbReference type="Gene3D" id="3.30.9.10">
    <property type="entry name" value="D-Amino Acid Oxidase, subunit A, domain 2"/>
    <property type="match status" value="1"/>
</dbReference>
<evidence type="ECO:0000313" key="7">
    <source>
        <dbReference type="EMBL" id="KXJ86986.1"/>
    </source>
</evidence>
<keyword evidence="5" id="KW-1133">Transmembrane helix</keyword>
<keyword evidence="2" id="KW-0285">Flavoprotein</keyword>
<reference evidence="8" key="1">
    <citation type="submission" date="2016-02" db="EMBL/GenBank/DDBJ databases">
        <title>Draft genome sequence of Microdochium bolleyi, a fungal endophyte of beachgrass.</title>
        <authorList>
            <consortium name="DOE Joint Genome Institute"/>
            <person name="David A.S."/>
            <person name="May G."/>
            <person name="Haridas S."/>
            <person name="Lim J."/>
            <person name="Wang M."/>
            <person name="Labutti K."/>
            <person name="Lipzen A."/>
            <person name="Barry K."/>
            <person name="Grigoriev I.V."/>
        </authorList>
    </citation>
    <scope>NUCLEOTIDE SEQUENCE [LARGE SCALE GENOMIC DNA]</scope>
    <source>
        <strain evidence="8">J235TASD1</strain>
    </source>
</reference>
<dbReference type="SUPFAM" id="SSF51905">
    <property type="entry name" value="FAD/NAD(P)-binding domain"/>
    <property type="match status" value="1"/>
</dbReference>
<evidence type="ECO:0000259" key="6">
    <source>
        <dbReference type="Pfam" id="PF01494"/>
    </source>
</evidence>
<feature type="domain" description="FAD-binding" evidence="6">
    <location>
        <begin position="5"/>
        <end position="181"/>
    </location>
</feature>
<dbReference type="Gene3D" id="3.50.50.60">
    <property type="entry name" value="FAD/NAD(P)-binding domain"/>
    <property type="match status" value="1"/>
</dbReference>
<protein>
    <recommendedName>
        <fullName evidence="6">FAD-binding domain-containing protein</fullName>
    </recommendedName>
</protein>
<dbReference type="GO" id="GO:0016491">
    <property type="term" value="F:oxidoreductase activity"/>
    <property type="evidence" value="ECO:0007669"/>
    <property type="project" value="UniProtKB-KW"/>
</dbReference>
<dbReference type="Proteomes" id="UP000070501">
    <property type="component" value="Unassembled WGS sequence"/>
</dbReference>
<feature type="transmembrane region" description="Helical" evidence="5">
    <location>
        <begin position="423"/>
        <end position="444"/>
    </location>
</feature>
<organism evidence="7 8">
    <name type="scientific">Microdochium bolleyi</name>
    <dbReference type="NCBI Taxonomy" id="196109"/>
    <lineage>
        <taxon>Eukaryota</taxon>
        <taxon>Fungi</taxon>
        <taxon>Dikarya</taxon>
        <taxon>Ascomycota</taxon>
        <taxon>Pezizomycotina</taxon>
        <taxon>Sordariomycetes</taxon>
        <taxon>Xylariomycetidae</taxon>
        <taxon>Xylariales</taxon>
        <taxon>Microdochiaceae</taxon>
        <taxon>Microdochium</taxon>
    </lineage>
</organism>